<comment type="subcellular location">
    <subcellularLocation>
        <location evidence="6">Cytoplasm</location>
    </subcellularLocation>
</comment>
<protein>
    <recommendedName>
        <fullName evidence="6">RNA-binding protein KhpB</fullName>
    </recommendedName>
    <alternativeName>
        <fullName evidence="6">RNA-binding protein EloR</fullName>
    </alternativeName>
</protein>
<dbReference type="InterPro" id="IPR001374">
    <property type="entry name" value="R3H_dom"/>
</dbReference>
<dbReference type="CDD" id="cd02644">
    <property type="entry name" value="R3H_jag"/>
    <property type="match status" value="1"/>
</dbReference>
<dbReference type="CDD" id="cd02414">
    <property type="entry name" value="KH-II_Jag"/>
    <property type="match status" value="1"/>
</dbReference>
<dbReference type="SMART" id="SM01245">
    <property type="entry name" value="Jag_N"/>
    <property type="match status" value="1"/>
</dbReference>
<keyword evidence="1 6" id="KW-0963">Cytoplasm</keyword>
<keyword evidence="4 6" id="KW-0143">Chaperone</keyword>
<comment type="domain">
    <text evidence="6">Has an N-terminal Jag-N domain and 2 RNA-binding domains (KH and R3H).</text>
</comment>
<dbReference type="PANTHER" id="PTHR35800:SF1">
    <property type="entry name" value="RNA-BINDING PROTEIN KHPB"/>
    <property type="match status" value="1"/>
</dbReference>
<organism evidence="8 9">
    <name type="scientific">Streptococcus porcorum</name>
    <dbReference type="NCBI Taxonomy" id="701526"/>
    <lineage>
        <taxon>Bacteria</taxon>
        <taxon>Bacillati</taxon>
        <taxon>Bacillota</taxon>
        <taxon>Bacilli</taxon>
        <taxon>Lactobacillales</taxon>
        <taxon>Streptococcaceae</taxon>
        <taxon>Streptococcus</taxon>
    </lineage>
</organism>
<dbReference type="Gene3D" id="3.30.1370.50">
    <property type="entry name" value="R3H-like domain"/>
    <property type="match status" value="1"/>
</dbReference>
<dbReference type="PANTHER" id="PTHR35800">
    <property type="entry name" value="PROTEIN JAG"/>
    <property type="match status" value="1"/>
</dbReference>
<gene>
    <name evidence="6" type="primary">khpB</name>
    <name evidence="6" type="synonym">eloR</name>
    <name evidence="8" type="ORF">ABID28_000465</name>
</gene>
<dbReference type="InterPro" id="IPR039247">
    <property type="entry name" value="KhpB"/>
</dbReference>
<evidence type="ECO:0000313" key="9">
    <source>
        <dbReference type="Proteomes" id="UP001549037"/>
    </source>
</evidence>
<keyword evidence="9" id="KW-1185">Reference proteome</keyword>
<evidence type="ECO:0000256" key="5">
    <source>
        <dbReference type="ARBA" id="ARBA00023316"/>
    </source>
</evidence>
<dbReference type="SUPFAM" id="SSF82708">
    <property type="entry name" value="R3H domain"/>
    <property type="match status" value="1"/>
</dbReference>
<comment type="similarity">
    <text evidence="6">Belongs to the KhpB RNA-binding protein family.</text>
</comment>
<dbReference type="EMBL" id="JBEPLN010000005">
    <property type="protein sequence ID" value="MET3633831.1"/>
    <property type="molecule type" value="Genomic_DNA"/>
</dbReference>
<dbReference type="Pfam" id="PF13083">
    <property type="entry name" value="KH_KhpA-B"/>
    <property type="match status" value="1"/>
</dbReference>
<dbReference type="HAMAP" id="MF_00867">
    <property type="entry name" value="KhpB"/>
    <property type="match status" value="1"/>
</dbReference>
<dbReference type="SMART" id="SM00393">
    <property type="entry name" value="R3H"/>
    <property type="match status" value="1"/>
</dbReference>
<dbReference type="Gene3D" id="3.30.30.80">
    <property type="entry name" value="probable RNA-binding protein from clostridium symbiosum atcc 14940"/>
    <property type="match status" value="1"/>
</dbReference>
<dbReference type="InterPro" id="IPR015946">
    <property type="entry name" value="KH_dom-like_a/b"/>
</dbReference>
<sequence>MGQFTGSTVEEAIQKGLKELRLSRLQARIKVVSREKKGFLGLFKKPAVVEVARLEDFSQTAELKSVMVEAEKLDSARQKKSSESLSLSLEESLSASSSESLSESLSDSLVQAASESFVEEFQSESVSSDEKSYPNISEAAEAIGHYIQTIIYEMDIEANVLLDYSRRVINLQIETSEPGRVIGYHGKVLKSLQLLAQNFLHDRYSKHFSVSLNVNDYIEHRTETLIEFAKKISNRVLETGQDYVMDPMTNSERKIVHKTIAQVSGVESYSEGSDPNRYIVVTLGD</sequence>
<dbReference type="RefSeq" id="WP_354367718.1">
    <property type="nucleotide sequence ID" value="NZ_JBEPLN010000005.1"/>
</dbReference>
<proteinExistence type="inferred from homology"/>
<dbReference type="InterPro" id="IPR032782">
    <property type="entry name" value="KhpB_N"/>
</dbReference>
<dbReference type="InterPro" id="IPR038008">
    <property type="entry name" value="Jag_KH"/>
</dbReference>
<dbReference type="PROSITE" id="PS51061">
    <property type="entry name" value="R3H"/>
    <property type="match status" value="1"/>
</dbReference>
<dbReference type="NCBIfam" id="NF041568">
    <property type="entry name" value="Jag_EloR"/>
    <property type="match status" value="1"/>
</dbReference>
<evidence type="ECO:0000313" key="8">
    <source>
        <dbReference type="EMBL" id="MET3633831.1"/>
    </source>
</evidence>
<comment type="subunit">
    <text evidence="6">Forms a complex with KhpA.</text>
</comment>
<comment type="caution">
    <text evidence="8">The sequence shown here is derived from an EMBL/GenBank/DDBJ whole genome shotgun (WGS) entry which is preliminary data.</text>
</comment>
<dbReference type="InterPro" id="IPR038247">
    <property type="entry name" value="Jag_N_dom_sf"/>
</dbReference>
<evidence type="ECO:0000256" key="1">
    <source>
        <dbReference type="ARBA" id="ARBA00022490"/>
    </source>
</evidence>
<accession>A0ABV2JDK0</accession>
<evidence type="ECO:0000259" key="7">
    <source>
        <dbReference type="PROSITE" id="PS51061"/>
    </source>
</evidence>
<comment type="function">
    <text evidence="6">A probable RNA chaperone. Forms a complex with KhpA which binds to cellular RNA and controls its expression. Plays a role in peptidoglycan (PG) homeostasis and cell length regulation.</text>
</comment>
<evidence type="ECO:0000256" key="2">
    <source>
        <dbReference type="ARBA" id="ARBA00022884"/>
    </source>
</evidence>
<dbReference type="Pfam" id="PF14804">
    <property type="entry name" value="Jag_N"/>
    <property type="match status" value="1"/>
</dbReference>
<evidence type="ECO:0000256" key="3">
    <source>
        <dbReference type="ARBA" id="ARBA00022960"/>
    </source>
</evidence>
<dbReference type="InterPro" id="IPR034079">
    <property type="entry name" value="R3H_KhpB"/>
</dbReference>
<feature type="domain" description="R3H" evidence="7">
    <location>
        <begin position="219"/>
        <end position="285"/>
    </location>
</feature>
<keyword evidence="5 6" id="KW-0961">Cell wall biogenesis/degradation</keyword>
<reference evidence="8 9" key="1">
    <citation type="submission" date="2024-06" db="EMBL/GenBank/DDBJ databases">
        <title>Genomic Encyclopedia of Type Strains, Phase IV (KMG-IV): sequencing the most valuable type-strain genomes for metagenomic binning, comparative biology and taxonomic classification.</title>
        <authorList>
            <person name="Goeker M."/>
        </authorList>
    </citation>
    <scope>NUCLEOTIDE SEQUENCE [LARGE SCALE GENOMIC DNA]</scope>
    <source>
        <strain evidence="8 9">DSM 28302</strain>
    </source>
</reference>
<dbReference type="Pfam" id="PF01424">
    <property type="entry name" value="R3H"/>
    <property type="match status" value="1"/>
</dbReference>
<dbReference type="Proteomes" id="UP001549037">
    <property type="component" value="Unassembled WGS sequence"/>
</dbReference>
<keyword evidence="2 6" id="KW-0694">RNA-binding</keyword>
<keyword evidence="3 6" id="KW-0133">Cell shape</keyword>
<evidence type="ECO:0000256" key="6">
    <source>
        <dbReference type="HAMAP-Rule" id="MF_00867"/>
    </source>
</evidence>
<evidence type="ECO:0000256" key="4">
    <source>
        <dbReference type="ARBA" id="ARBA00023186"/>
    </source>
</evidence>
<dbReference type="InterPro" id="IPR036867">
    <property type="entry name" value="R3H_dom_sf"/>
</dbReference>
<dbReference type="Gene3D" id="3.30.300.20">
    <property type="match status" value="1"/>
</dbReference>
<name>A0ABV2JDK0_9STRE</name>
<comment type="caution">
    <text evidence="6">Lacks conserved residue(s) required for the propagation of feature annotation.</text>
</comment>